<feature type="transmembrane region" description="Helical" evidence="1">
    <location>
        <begin position="7"/>
        <end position="27"/>
    </location>
</feature>
<keyword evidence="1" id="KW-0812">Transmembrane</keyword>
<dbReference type="EMBL" id="JACGWV010000001">
    <property type="protein sequence ID" value="MBA8808843.1"/>
    <property type="molecule type" value="Genomic_DNA"/>
</dbReference>
<comment type="caution">
    <text evidence="2">The sequence shown here is derived from an EMBL/GenBank/DDBJ whole genome shotgun (WGS) entry which is preliminary data.</text>
</comment>
<organism evidence="2 3">
    <name type="scientific">Promicromonospora sukumoe</name>
    <dbReference type="NCBI Taxonomy" id="88382"/>
    <lineage>
        <taxon>Bacteria</taxon>
        <taxon>Bacillati</taxon>
        <taxon>Actinomycetota</taxon>
        <taxon>Actinomycetes</taxon>
        <taxon>Micrococcales</taxon>
        <taxon>Promicromonosporaceae</taxon>
        <taxon>Promicromonospora</taxon>
    </lineage>
</organism>
<accession>A0A7W3PEF5</accession>
<sequence>MRVEGRWAHGGLIVVALGVASNLALTFVPDVLPEPAAEVIVYCMTAVVIVVAPLWVYRELIESSRRLEEGRRRMRGIEAVGGDYSRESDVHDVWSAASEHVVCFGVGLTAVTKDVDHIVEAARRGVRVDFVMVDPYWLRSQRRVRALMDVFYDELAFADRVERAYLTIRSLEERLGREGAEGSVRLHTYRAWVQHSATIADPWSDEPKGYMEFHVFRRRPAWIRLVASGFDGPRGNRPYVTHILQELDRLLGYQLARARPM</sequence>
<protein>
    <submittedName>
        <fullName evidence="2">Uncharacterized protein</fullName>
    </submittedName>
</protein>
<evidence type="ECO:0000256" key="1">
    <source>
        <dbReference type="SAM" id="Phobius"/>
    </source>
</evidence>
<dbReference type="AlphaFoldDB" id="A0A7W3PEF5"/>
<keyword evidence="3" id="KW-1185">Reference proteome</keyword>
<evidence type="ECO:0000313" key="2">
    <source>
        <dbReference type="EMBL" id="MBA8808843.1"/>
    </source>
</evidence>
<keyword evidence="1" id="KW-0472">Membrane</keyword>
<gene>
    <name evidence="2" type="ORF">FHX71_002785</name>
</gene>
<reference evidence="2 3" key="1">
    <citation type="submission" date="2020-07" db="EMBL/GenBank/DDBJ databases">
        <title>Sequencing the genomes of 1000 actinobacteria strains.</title>
        <authorList>
            <person name="Klenk H.-P."/>
        </authorList>
    </citation>
    <scope>NUCLEOTIDE SEQUENCE [LARGE SCALE GENOMIC DNA]</scope>
    <source>
        <strain evidence="2 3">DSM 44121</strain>
    </source>
</reference>
<feature type="transmembrane region" description="Helical" evidence="1">
    <location>
        <begin position="39"/>
        <end position="57"/>
    </location>
</feature>
<evidence type="ECO:0000313" key="3">
    <source>
        <dbReference type="Proteomes" id="UP000540568"/>
    </source>
</evidence>
<proteinExistence type="predicted"/>
<name>A0A7W3PEF5_9MICO</name>
<dbReference type="RefSeq" id="WP_182617184.1">
    <property type="nucleotide sequence ID" value="NZ_BAAATF010000003.1"/>
</dbReference>
<dbReference type="Proteomes" id="UP000540568">
    <property type="component" value="Unassembled WGS sequence"/>
</dbReference>
<keyword evidence="1" id="KW-1133">Transmembrane helix</keyword>